<evidence type="ECO:0000313" key="2">
    <source>
        <dbReference type="Proteomes" id="UP001596002"/>
    </source>
</evidence>
<comment type="caution">
    <text evidence="1">The sequence shown here is derived from an EMBL/GenBank/DDBJ whole genome shotgun (WGS) entry which is preliminary data.</text>
</comment>
<dbReference type="Proteomes" id="UP001596002">
    <property type="component" value="Unassembled WGS sequence"/>
</dbReference>
<evidence type="ECO:0000313" key="1">
    <source>
        <dbReference type="EMBL" id="MFC4766167.1"/>
    </source>
</evidence>
<protein>
    <submittedName>
        <fullName evidence="1">Uncharacterized protein</fullName>
    </submittedName>
</protein>
<dbReference type="RefSeq" id="WP_380023902.1">
    <property type="nucleotide sequence ID" value="NZ_JBHSHC010000014.1"/>
</dbReference>
<name>A0ABV9Q0K0_9BACL</name>
<accession>A0ABV9Q0K0</accession>
<sequence>MLSYSFDKQKGKWVVNLNGQKIMGYFETEVECIDYMYKFVL</sequence>
<reference evidence="2" key="1">
    <citation type="journal article" date="2019" name="Int. J. Syst. Evol. Microbiol.">
        <title>The Global Catalogue of Microorganisms (GCM) 10K type strain sequencing project: providing services to taxonomists for standard genome sequencing and annotation.</title>
        <authorList>
            <consortium name="The Broad Institute Genomics Platform"/>
            <consortium name="The Broad Institute Genome Sequencing Center for Infectious Disease"/>
            <person name="Wu L."/>
            <person name="Ma J."/>
        </authorList>
    </citation>
    <scope>NUCLEOTIDE SEQUENCE [LARGE SCALE GENOMIC DNA]</scope>
    <source>
        <strain evidence="2">WYCCWR 12678</strain>
    </source>
</reference>
<gene>
    <name evidence="1" type="ORF">ACFO8Q_01975</name>
</gene>
<proteinExistence type="predicted"/>
<dbReference type="EMBL" id="JBHSHC010000014">
    <property type="protein sequence ID" value="MFC4766167.1"/>
    <property type="molecule type" value="Genomic_DNA"/>
</dbReference>
<organism evidence="1 2">
    <name type="scientific">Effusibacillus consociatus</name>
    <dbReference type="NCBI Taxonomy" id="1117041"/>
    <lineage>
        <taxon>Bacteria</taxon>
        <taxon>Bacillati</taxon>
        <taxon>Bacillota</taxon>
        <taxon>Bacilli</taxon>
        <taxon>Bacillales</taxon>
        <taxon>Alicyclobacillaceae</taxon>
        <taxon>Effusibacillus</taxon>
    </lineage>
</organism>
<keyword evidence="2" id="KW-1185">Reference proteome</keyword>